<proteinExistence type="predicted"/>
<feature type="region of interest" description="Disordered" evidence="1">
    <location>
        <begin position="233"/>
        <end position="257"/>
    </location>
</feature>
<feature type="compositionally biased region" description="Basic and acidic residues" evidence="1">
    <location>
        <begin position="233"/>
        <end position="242"/>
    </location>
</feature>
<gene>
    <name evidence="2" type="ORF">LSTR_LSTR014051</name>
</gene>
<sequence>MAGLHGDVIQDESCGIGGNDPTTGNKISDDESSSDSIIIVEDWQGGERIVREHRFKKMSSNENKQPGISNTFEKHVVKVSTFGNNQPQTANSFEKVASFDKKQLATSSGLKTGSSLERKQLGTSDSFRKVTSVIELQPGPSNRIKYLVKKVACVKENQPGTTNSFRTLVEKNSCDKETKNVRMSDSSIFESSSRESEVIEIKKEKEIGQKRMSDSSIFGSSSRESAVMEIKKEKEIGQKRMSDSSIFGSSSRDSEMMEIKKENEIRQKRKYVTAECTEDKKAVLGNRFSRNSSLFSGMSTDEIEIIDVSDDEIPVISSKDKPKSVIEVQNDAPGKSSKAIKEIDVCDDEISTISSKQNPKSVIEIPNDAAGESSKTIKKKRKSHYVKFKSKPPPVFKNNILLAVNRDKSSESKTRRRIIRYCDACRVKVRIILNRLKTEAPEDNEVDEDASLLSNIQLPTHSESKSSTDLKNSTLLIHLICVCFQKHQLHLKNSSKFTLVMCLSHKTFKPNVNNS</sequence>
<name>A0A482XSN0_LAOST</name>
<dbReference type="InParanoid" id="A0A482XSN0"/>
<dbReference type="EMBL" id="QKKF02000540">
    <property type="protein sequence ID" value="RZF49023.1"/>
    <property type="molecule type" value="Genomic_DNA"/>
</dbReference>
<feature type="region of interest" description="Disordered" evidence="1">
    <location>
        <begin position="1"/>
        <end position="38"/>
    </location>
</feature>
<evidence type="ECO:0000313" key="2">
    <source>
        <dbReference type="EMBL" id="RZF49023.1"/>
    </source>
</evidence>
<reference evidence="2 3" key="1">
    <citation type="journal article" date="2017" name="Gigascience">
        <title>Genome sequence of the small brown planthopper, Laodelphax striatellus.</title>
        <authorList>
            <person name="Zhu J."/>
            <person name="Jiang F."/>
            <person name="Wang X."/>
            <person name="Yang P."/>
            <person name="Bao Y."/>
            <person name="Zhao W."/>
            <person name="Wang W."/>
            <person name="Lu H."/>
            <person name="Wang Q."/>
            <person name="Cui N."/>
            <person name="Li J."/>
            <person name="Chen X."/>
            <person name="Luo L."/>
            <person name="Yu J."/>
            <person name="Kang L."/>
            <person name="Cui F."/>
        </authorList>
    </citation>
    <scope>NUCLEOTIDE SEQUENCE [LARGE SCALE GENOMIC DNA]</scope>
    <source>
        <strain evidence="2">Lst14</strain>
    </source>
</reference>
<accession>A0A482XSN0</accession>
<comment type="caution">
    <text evidence="2">The sequence shown here is derived from an EMBL/GenBank/DDBJ whole genome shotgun (WGS) entry which is preliminary data.</text>
</comment>
<dbReference type="Proteomes" id="UP000291343">
    <property type="component" value="Unassembled WGS sequence"/>
</dbReference>
<dbReference type="AlphaFoldDB" id="A0A482XSN0"/>
<evidence type="ECO:0000313" key="3">
    <source>
        <dbReference type="Proteomes" id="UP000291343"/>
    </source>
</evidence>
<protein>
    <submittedName>
        <fullName evidence="2">Uncharacterized protein</fullName>
    </submittedName>
</protein>
<organism evidence="2 3">
    <name type="scientific">Laodelphax striatellus</name>
    <name type="common">Small brown planthopper</name>
    <name type="synonym">Delphax striatella</name>
    <dbReference type="NCBI Taxonomy" id="195883"/>
    <lineage>
        <taxon>Eukaryota</taxon>
        <taxon>Metazoa</taxon>
        <taxon>Ecdysozoa</taxon>
        <taxon>Arthropoda</taxon>
        <taxon>Hexapoda</taxon>
        <taxon>Insecta</taxon>
        <taxon>Pterygota</taxon>
        <taxon>Neoptera</taxon>
        <taxon>Paraneoptera</taxon>
        <taxon>Hemiptera</taxon>
        <taxon>Auchenorrhyncha</taxon>
        <taxon>Fulgoroidea</taxon>
        <taxon>Delphacidae</taxon>
        <taxon>Criomorphinae</taxon>
        <taxon>Laodelphax</taxon>
    </lineage>
</organism>
<keyword evidence="3" id="KW-1185">Reference proteome</keyword>
<evidence type="ECO:0000256" key="1">
    <source>
        <dbReference type="SAM" id="MobiDB-lite"/>
    </source>
</evidence>